<accession>A0A811LRG1</accession>
<comment type="subunit">
    <text evidence="3">Component of the RNA polymerase III (Pol III) complex consisting of 17 subunits.</text>
</comment>
<dbReference type="InterPro" id="IPR007083">
    <property type="entry name" value="RNA_pol_Rpb1_4"/>
</dbReference>
<keyword evidence="6 14" id="KW-0548">Nucleotidyltransferase</keyword>
<evidence type="ECO:0000256" key="10">
    <source>
        <dbReference type="ARBA" id="ARBA00023163"/>
    </source>
</evidence>
<keyword evidence="17" id="KW-1185">Reference proteome</keyword>
<comment type="catalytic activity">
    <reaction evidence="12 14">
        <text>RNA(n) + a ribonucleoside 5'-triphosphate = RNA(n+1) + diphosphate</text>
        <dbReference type="Rhea" id="RHEA:21248"/>
        <dbReference type="Rhea" id="RHEA-COMP:14527"/>
        <dbReference type="Rhea" id="RHEA-COMP:17342"/>
        <dbReference type="ChEBI" id="CHEBI:33019"/>
        <dbReference type="ChEBI" id="CHEBI:61557"/>
        <dbReference type="ChEBI" id="CHEBI:140395"/>
        <dbReference type="EC" id="2.7.7.6"/>
    </reaction>
</comment>
<dbReference type="InterPro" id="IPR035698">
    <property type="entry name" value="RNAP_III_Rpc1_C"/>
</dbReference>
<dbReference type="Gene3D" id="2.40.40.20">
    <property type="match status" value="1"/>
</dbReference>
<evidence type="ECO:0000256" key="3">
    <source>
        <dbReference type="ARBA" id="ARBA00011206"/>
    </source>
</evidence>
<comment type="subcellular location">
    <subcellularLocation>
        <location evidence="1">Nucleus</location>
    </subcellularLocation>
</comment>
<dbReference type="GO" id="GO:0006351">
    <property type="term" value="P:DNA-templated transcription"/>
    <property type="evidence" value="ECO:0007669"/>
    <property type="project" value="InterPro"/>
</dbReference>
<dbReference type="InterPro" id="IPR038120">
    <property type="entry name" value="Rpb1_funnel_sf"/>
</dbReference>
<dbReference type="PANTHER" id="PTHR48446:SF1">
    <property type="entry name" value="DNA-DIRECTED RNA POLYMERASE SUBUNIT BETA' N-TERMINAL SECTION"/>
    <property type="match status" value="1"/>
</dbReference>
<dbReference type="Pfam" id="PF04983">
    <property type="entry name" value="RNA_pol_Rpb1_3"/>
    <property type="match status" value="1"/>
</dbReference>
<dbReference type="Pfam" id="PF04998">
    <property type="entry name" value="RNA_pol_Rpb1_5"/>
    <property type="match status" value="1"/>
</dbReference>
<dbReference type="EMBL" id="CAJFDH010000006">
    <property type="protein sequence ID" value="CAD5229444.1"/>
    <property type="molecule type" value="Genomic_DNA"/>
</dbReference>
<evidence type="ECO:0000313" key="16">
    <source>
        <dbReference type="EMBL" id="CAD5229444.1"/>
    </source>
</evidence>
<dbReference type="FunFam" id="1.10.274.100:FF:000008">
    <property type="entry name" value="DNA-directed RNA polymerase subunit"/>
    <property type="match status" value="1"/>
</dbReference>
<dbReference type="Pfam" id="PF00623">
    <property type="entry name" value="RNA_pol_Rpb1_2"/>
    <property type="match status" value="1"/>
</dbReference>
<dbReference type="InterPro" id="IPR006592">
    <property type="entry name" value="RNA_pol_N"/>
</dbReference>
<dbReference type="SUPFAM" id="SSF64484">
    <property type="entry name" value="beta and beta-prime subunits of DNA dependent RNA-polymerase"/>
    <property type="match status" value="1"/>
</dbReference>
<dbReference type="Gene3D" id="1.10.274.100">
    <property type="entry name" value="RNA polymerase Rpb1, domain 3"/>
    <property type="match status" value="1"/>
</dbReference>
<proteinExistence type="inferred from homology"/>
<sequence>MVKELFRESDHSRTVESVRFTTGSAVDIRQISHLQVFNSRLYEDSGGKPTPILFGPLDNRLGTCSKTTNCDTCGQNSTDCVGHFGYMNLEYPVFHVGFFRLIIQVLQCVCKKCSATLLTGEVKENILRQIQNPALDYLKRKAIQKKIVAQSKKISVCPVCGFMNGTVKKAVGAVLKIVHAEPIGDEKEFRMGTKESKELNSLVAMVKFTLVDPLRVYNIFKKVHVADIPFLMVQADAIQHPIDLLLTRMPVPPVCIRPSVITETRAGSNEDDITVKLTEIMMINEVLRKHKHDGAPMKTVAETWDLLQIQCALYINSELNGLPPDLQPKKFVRSFTQRLKGKQGRFRGNLSGKRVDFSARTVISPDPNLKVDQVGVPIHVAKILTFPEVVNKTNIELMRKLVINGDSVHPGANHIVDRRTGNKKFLRYGNREQIAQQLHYGDIVERHLKDDDVVLFNRQPSLHRISIMAHRAKVMPFRTFRFNECACTPYNADFDGDEMNLHLPQTYEARAEASLLMNIKSNLITPRSGEPLVAAIQDFITAAYVITHKDTFLPRDEVYRCAAALVDVNAKKQYKIRVPPPAILKPKELWTGKQLVELILAPELGTHVKVNISTPNKSHPKGKDEFECKDTYVMIKNNQLLLGMLDKALLGSGSKTNIFYVLLRDFGENFAIEAMWRLARISPVFLSNRGFSIGIGDVTPSAGLLREKKKLLETGYSECDNFIEQLRIGKLKSRPGQTEAETLESLIMHELSQIRDHAGKACLYNLSKSNTPLTMAICGSKGSFINISQMIACVGQQSISGHRPAEGFEYRCLPLFQKNDKSPVARGFVENSFYSGLTPTEFFYHTMAGREGLVDTAVKTAETGYMQRRLVKCLEDLVANYDNTVRSSTGEIVQFRFGEDCLDPCFMEAKDGDLVDFNHILFHTRNVCPFEYHEDDVLDLDNVKLLVEEAVKPMEEHYKNITKTFSEVKEKFLFSEKVKEFLVDYISTKQTFYELKTACTKHTSAAASTQSKCRLCQNVKKMRETLLKAHYLTKTQIISFIELCEKKLKKAIVEPGTAVGAVAATSIGEPSTQMTLKTFHFAGVASMNITEGVPRIKEIINAVRNISTPVITVSLKNEKDEKLARRVKARIEKTTLGEISEYVEQVFMPDDSFVLIKLSARRIRLLQLEVTMDSICRAIQGAKLPIPLKNRQVRPVGKTMILVRPGGDEGMTRTMALHCLKYSLVNVVVKGLPNVVRCVIQADEKKGDSYQLLVEGTDFKEVMAVYETNPLKTKFNNASVVAEVLGIVAARDCIVSEIISTMKSHGIELDRRHVMLLADLMTYRGEVLGITRNGLVKMKESVLLLASFERTTDHLFEAAFFSQKDDLVGVSESIIMGTQARIGTGMIKLLQNRGKVPPVSQLIKTPVFSMPEFKLKL</sequence>
<dbReference type="InterPro" id="IPR007080">
    <property type="entry name" value="RNA_pol_Rpb1_1"/>
</dbReference>
<dbReference type="InterPro" id="IPR044893">
    <property type="entry name" value="RNA_pol_Rpb1_clamp_domain"/>
</dbReference>
<dbReference type="Pfam" id="PF04997">
    <property type="entry name" value="RNA_pol_Rpb1_1"/>
    <property type="match status" value="1"/>
</dbReference>
<keyword evidence="10 14" id="KW-0804">Transcription</keyword>
<keyword evidence="11" id="KW-0539">Nucleus</keyword>
<evidence type="ECO:0000256" key="11">
    <source>
        <dbReference type="ARBA" id="ARBA00023242"/>
    </source>
</evidence>
<dbReference type="FunFam" id="3.30.1490.180:FF:000002">
    <property type="entry name" value="DNA-directed RNA polymerase subunit"/>
    <property type="match status" value="1"/>
</dbReference>
<dbReference type="Gene3D" id="6.20.50.80">
    <property type="match status" value="1"/>
</dbReference>
<evidence type="ECO:0000256" key="9">
    <source>
        <dbReference type="ARBA" id="ARBA00022842"/>
    </source>
</evidence>
<organism evidence="16 17">
    <name type="scientific">Bursaphelenchus okinawaensis</name>
    <dbReference type="NCBI Taxonomy" id="465554"/>
    <lineage>
        <taxon>Eukaryota</taxon>
        <taxon>Metazoa</taxon>
        <taxon>Ecdysozoa</taxon>
        <taxon>Nematoda</taxon>
        <taxon>Chromadorea</taxon>
        <taxon>Rhabditida</taxon>
        <taxon>Tylenchina</taxon>
        <taxon>Tylenchomorpha</taxon>
        <taxon>Aphelenchoidea</taxon>
        <taxon>Aphelenchoididae</taxon>
        <taxon>Bursaphelenchus</taxon>
    </lineage>
</organism>
<dbReference type="Gene3D" id="4.10.860.120">
    <property type="entry name" value="RNA polymerase II, clamp domain"/>
    <property type="match status" value="1"/>
</dbReference>
<dbReference type="InterPro" id="IPR007066">
    <property type="entry name" value="RNA_pol_Rpb1_3"/>
</dbReference>
<evidence type="ECO:0000256" key="5">
    <source>
        <dbReference type="ARBA" id="ARBA00022679"/>
    </source>
</evidence>
<dbReference type="EMBL" id="CAJFCW020000006">
    <property type="protein sequence ID" value="CAG9126676.1"/>
    <property type="molecule type" value="Genomic_DNA"/>
</dbReference>
<comment type="caution">
    <text evidence="16">The sequence shown here is derived from an EMBL/GenBank/DDBJ whole genome shotgun (WGS) entry which is preliminary data.</text>
</comment>
<dbReference type="GO" id="GO:0003899">
    <property type="term" value="F:DNA-directed RNA polymerase activity"/>
    <property type="evidence" value="ECO:0007669"/>
    <property type="project" value="UniProtKB-EC"/>
</dbReference>
<evidence type="ECO:0000256" key="4">
    <source>
        <dbReference type="ARBA" id="ARBA00022478"/>
    </source>
</evidence>
<evidence type="ECO:0000256" key="8">
    <source>
        <dbReference type="ARBA" id="ARBA00022833"/>
    </source>
</evidence>
<dbReference type="GO" id="GO:0003677">
    <property type="term" value="F:DNA binding"/>
    <property type="evidence" value="ECO:0007669"/>
    <property type="project" value="InterPro"/>
</dbReference>
<evidence type="ECO:0000256" key="14">
    <source>
        <dbReference type="RuleBase" id="RU004279"/>
    </source>
</evidence>
<dbReference type="InterPro" id="IPR042102">
    <property type="entry name" value="RNA_pol_Rpb1_3_sf"/>
</dbReference>
<dbReference type="GO" id="GO:0046872">
    <property type="term" value="F:metal ion binding"/>
    <property type="evidence" value="ECO:0007669"/>
    <property type="project" value="UniProtKB-KW"/>
</dbReference>
<dbReference type="Gene3D" id="1.10.132.30">
    <property type="match status" value="1"/>
</dbReference>
<dbReference type="NCBIfam" id="NF006336">
    <property type="entry name" value="PRK08566.1"/>
    <property type="match status" value="1"/>
</dbReference>
<evidence type="ECO:0000256" key="1">
    <source>
        <dbReference type="ARBA" id="ARBA00004123"/>
    </source>
</evidence>
<keyword evidence="4 14" id="KW-0240">DNA-directed RNA polymerase</keyword>
<keyword evidence="5 14" id="KW-0808">Transferase</keyword>
<dbReference type="InterPro" id="IPR000722">
    <property type="entry name" value="RNA_pol_asu"/>
</dbReference>
<dbReference type="CDD" id="cd02736">
    <property type="entry name" value="RNAP_III_Rpc1_C"/>
    <property type="match status" value="1"/>
</dbReference>
<dbReference type="Pfam" id="PF05000">
    <property type="entry name" value="RNA_pol_Rpb1_4"/>
    <property type="match status" value="1"/>
</dbReference>
<dbReference type="Gene3D" id="1.10.150.390">
    <property type="match status" value="1"/>
</dbReference>
<reference evidence="16" key="1">
    <citation type="submission" date="2020-09" db="EMBL/GenBank/DDBJ databases">
        <authorList>
            <person name="Kikuchi T."/>
        </authorList>
    </citation>
    <scope>NUCLEOTIDE SEQUENCE</scope>
    <source>
        <strain evidence="16">SH1</strain>
    </source>
</reference>
<dbReference type="GO" id="GO:0000428">
    <property type="term" value="C:DNA-directed RNA polymerase complex"/>
    <property type="evidence" value="ECO:0007669"/>
    <property type="project" value="UniProtKB-KW"/>
</dbReference>
<name>A0A811LRG1_9BILA</name>
<gene>
    <name evidence="16" type="ORF">BOKJ2_LOCUS13503</name>
</gene>
<evidence type="ECO:0000256" key="2">
    <source>
        <dbReference type="ARBA" id="ARBA00006460"/>
    </source>
</evidence>
<comment type="function">
    <text evidence="13">DNA-dependent RNA polymerase catalyzes the transcription of DNA into RNA using the four ribonucleoside triphosphates as substrates. Largest and catalytic core component of RNA polymerase III which synthesizes small RNAs, such as 5S rRNA and tRNAs. Forms the polymerase active center together with the second largest subunit. A single-stranded DNA template strand of the promoter is positioned within the central active site cleft of Pol III. A bridging helix emanates from RPC1 and crosses the cleft near the catalytic site and is thought to promote translocation of Pol III by acting as a ratchet that moves the RNA-DNA hybrid through the active site by switching from straight to bent conformations at each step of nucleotide addition.</text>
</comment>
<dbReference type="FunFam" id="1.10.150.390:FF:000004">
    <property type="entry name" value="DNA-directed RNA polymerase subunit"/>
    <property type="match status" value="1"/>
</dbReference>
<dbReference type="CDD" id="cd02583">
    <property type="entry name" value="RNAP_III_RPC1_N"/>
    <property type="match status" value="1"/>
</dbReference>
<evidence type="ECO:0000259" key="15">
    <source>
        <dbReference type="SMART" id="SM00663"/>
    </source>
</evidence>
<comment type="similarity">
    <text evidence="2 14">Belongs to the RNA polymerase beta' chain family.</text>
</comment>
<protein>
    <recommendedName>
        <fullName evidence="14">DNA-directed RNA polymerase subunit</fullName>
        <ecNumber evidence="14">2.7.7.6</ecNumber>
    </recommendedName>
</protein>
<dbReference type="EC" id="2.7.7.6" evidence="14"/>
<dbReference type="Gene3D" id="3.30.1490.180">
    <property type="entry name" value="RNA polymerase ii"/>
    <property type="match status" value="1"/>
</dbReference>
<dbReference type="PANTHER" id="PTHR48446">
    <property type="entry name" value="DNA-DIRECTED RNA POLYMERASE SUBUNIT BETA' N-TERMINAL SECTION"/>
    <property type="match status" value="1"/>
</dbReference>
<keyword evidence="7" id="KW-0479">Metal-binding</keyword>
<evidence type="ECO:0000256" key="6">
    <source>
        <dbReference type="ARBA" id="ARBA00022695"/>
    </source>
</evidence>
<dbReference type="InterPro" id="IPR035697">
    <property type="entry name" value="RNAP_III_RPC1_N"/>
</dbReference>
<dbReference type="InterPro" id="IPR007081">
    <property type="entry name" value="RNA_pol_Rpb1_5"/>
</dbReference>
<dbReference type="GO" id="GO:0031981">
    <property type="term" value="C:nuclear lumen"/>
    <property type="evidence" value="ECO:0007669"/>
    <property type="project" value="UniProtKB-ARBA"/>
</dbReference>
<evidence type="ECO:0000256" key="7">
    <source>
        <dbReference type="ARBA" id="ARBA00022723"/>
    </source>
</evidence>
<dbReference type="SMART" id="SM00663">
    <property type="entry name" value="RPOLA_N"/>
    <property type="match status" value="1"/>
</dbReference>
<dbReference type="Proteomes" id="UP000783686">
    <property type="component" value="Unassembled WGS sequence"/>
</dbReference>
<dbReference type="FunFam" id="2.40.40.20:FF:000019">
    <property type="entry name" value="DNA-directed RNA polymerase II subunit RPB1"/>
    <property type="match status" value="1"/>
</dbReference>
<evidence type="ECO:0000313" key="17">
    <source>
        <dbReference type="Proteomes" id="UP000614601"/>
    </source>
</evidence>
<dbReference type="OrthoDB" id="270392at2759"/>
<keyword evidence="8" id="KW-0862">Zinc</keyword>
<keyword evidence="9" id="KW-0460">Magnesium</keyword>
<evidence type="ECO:0000256" key="12">
    <source>
        <dbReference type="ARBA" id="ARBA00048552"/>
    </source>
</evidence>
<evidence type="ECO:0000256" key="13">
    <source>
        <dbReference type="ARBA" id="ARBA00058108"/>
    </source>
</evidence>
<dbReference type="InterPro" id="IPR015700">
    <property type="entry name" value="RPC1"/>
</dbReference>
<dbReference type="Gene3D" id="6.10.250.2940">
    <property type="match status" value="1"/>
</dbReference>
<dbReference type="Proteomes" id="UP000614601">
    <property type="component" value="Unassembled WGS sequence"/>
</dbReference>
<feature type="domain" description="RNA polymerase N-terminal" evidence="15">
    <location>
        <begin position="242"/>
        <end position="547"/>
    </location>
</feature>